<proteinExistence type="predicted"/>
<dbReference type="AlphaFoldDB" id="A0AA86MVA4"/>
<dbReference type="Proteomes" id="UP001179121">
    <property type="component" value="Chromosome"/>
</dbReference>
<dbReference type="KEGG" id="nti:DNFV4_00039"/>
<evidence type="ECO:0000313" key="1">
    <source>
        <dbReference type="EMBL" id="CAI4029621.1"/>
    </source>
</evidence>
<organism evidence="1 2">
    <name type="scientific">Nitrospira tepida</name>
    <dbReference type="NCBI Taxonomy" id="2973512"/>
    <lineage>
        <taxon>Bacteria</taxon>
        <taxon>Pseudomonadati</taxon>
        <taxon>Nitrospirota</taxon>
        <taxon>Nitrospiria</taxon>
        <taxon>Nitrospirales</taxon>
        <taxon>Nitrospiraceae</taxon>
        <taxon>Nitrospira</taxon>
    </lineage>
</organism>
<gene>
    <name evidence="1" type="ORF">DNFV4_00039</name>
</gene>
<protein>
    <submittedName>
        <fullName evidence="1">Uncharacterized protein</fullName>
    </submittedName>
</protein>
<keyword evidence="2" id="KW-1185">Reference proteome</keyword>
<accession>A0AA86MVA4</accession>
<dbReference type="EMBL" id="OX365700">
    <property type="protein sequence ID" value="CAI4029621.1"/>
    <property type="molecule type" value="Genomic_DNA"/>
</dbReference>
<evidence type="ECO:0000313" key="2">
    <source>
        <dbReference type="Proteomes" id="UP001179121"/>
    </source>
</evidence>
<sequence length="73" mass="8197">MVGTNLRVKPSLKNLLWHCNCFGILQDMFKEGRNDGLIGFPASSSNVNDPIERLIWKGVVGAVTQFHRLIPDM</sequence>
<reference evidence="1" key="1">
    <citation type="submission" date="2022-10" db="EMBL/GenBank/DDBJ databases">
        <authorList>
            <person name="Koch H."/>
        </authorList>
    </citation>
    <scope>NUCLEOTIDE SEQUENCE</scope>
    <source>
        <strain evidence="1">DNF</strain>
    </source>
</reference>
<name>A0AA86MVA4_9BACT</name>